<evidence type="ECO:0000313" key="2">
    <source>
        <dbReference type="Proteomes" id="UP001596058"/>
    </source>
</evidence>
<name>A0ABW1D5N5_9ACTN</name>
<dbReference type="EMBL" id="JBHSPA010000085">
    <property type="protein sequence ID" value="MFC5832807.1"/>
    <property type="molecule type" value="Genomic_DNA"/>
</dbReference>
<organism evidence="1 2">
    <name type="scientific">Nonomuraea insulae</name>
    <dbReference type="NCBI Taxonomy" id="1616787"/>
    <lineage>
        <taxon>Bacteria</taxon>
        <taxon>Bacillati</taxon>
        <taxon>Actinomycetota</taxon>
        <taxon>Actinomycetes</taxon>
        <taxon>Streptosporangiales</taxon>
        <taxon>Streptosporangiaceae</taxon>
        <taxon>Nonomuraea</taxon>
    </lineage>
</organism>
<dbReference type="Gene3D" id="3.50.50.60">
    <property type="entry name" value="FAD/NAD(P)-binding domain"/>
    <property type="match status" value="1"/>
</dbReference>
<keyword evidence="2" id="KW-1185">Reference proteome</keyword>
<dbReference type="Pfam" id="PF05960">
    <property type="entry name" value="DUF885"/>
    <property type="match status" value="1"/>
</dbReference>
<dbReference type="Proteomes" id="UP001596058">
    <property type="component" value="Unassembled WGS sequence"/>
</dbReference>
<reference evidence="2" key="1">
    <citation type="journal article" date="2019" name="Int. J. Syst. Evol. Microbiol.">
        <title>The Global Catalogue of Microorganisms (GCM) 10K type strain sequencing project: providing services to taxonomists for standard genome sequencing and annotation.</title>
        <authorList>
            <consortium name="The Broad Institute Genomics Platform"/>
            <consortium name="The Broad Institute Genome Sequencing Center for Infectious Disease"/>
            <person name="Wu L."/>
            <person name="Ma J."/>
        </authorList>
    </citation>
    <scope>NUCLEOTIDE SEQUENCE [LARGE SCALE GENOMIC DNA]</scope>
    <source>
        <strain evidence="2">CCUG 53903</strain>
    </source>
</reference>
<gene>
    <name evidence="1" type="ORF">ACFPZ3_53930</name>
</gene>
<evidence type="ECO:0000313" key="1">
    <source>
        <dbReference type="EMBL" id="MFC5832807.1"/>
    </source>
</evidence>
<proteinExistence type="predicted"/>
<protein>
    <submittedName>
        <fullName evidence="1">DUF885 family protein</fullName>
    </submittedName>
</protein>
<dbReference type="InterPro" id="IPR036188">
    <property type="entry name" value="FAD/NAD-bd_sf"/>
</dbReference>
<comment type="caution">
    <text evidence="1">The sequence shown here is derived from an EMBL/GenBank/DDBJ whole genome shotgun (WGS) entry which is preliminary data.</text>
</comment>
<accession>A0ABW1D5N5</accession>
<dbReference type="InterPro" id="IPR010281">
    <property type="entry name" value="DUF885"/>
</dbReference>
<sequence>MAAGHGMLGLTLAPATAEAIADLITGNEIGDSELLRLRAKVRARLGADFDVRKFHRAVLGPGGMPFPLLEWHIDRTFEAHVNTPLQGEAHVATLADPTPHVPGPG</sequence>
<dbReference type="RefSeq" id="WP_379522241.1">
    <property type="nucleotide sequence ID" value="NZ_JBHSPA010000085.1"/>
</dbReference>